<sequence>MTKSGQNAVTTLRQMILTGALKTGERLVEIATSERLGVSRTPVRIAFRTLEQEGLLTKLPRRGYEVRSVSPIEIEGAIEVRGVLEGLAARQAAENGLNEEQKHEMQSLLACGDLLFEGAELTEDDLATYHDMNRRFHLLIIEASGNLAIQAALSKNEHLPFASVSALAIDKNNMQKEFKRFAFAHQQHHHVFHAMLSRQGARAEGIMREHAQATLGYDRNYHRTELKNKLTVISHANK</sequence>
<dbReference type="InterPro" id="IPR000524">
    <property type="entry name" value="Tscrpt_reg_HTH_GntR"/>
</dbReference>
<protein>
    <submittedName>
        <fullName evidence="5">GntR family transcriptional regulator, vanillate catabolism transcriptional regulator</fullName>
    </submittedName>
    <submittedName>
        <fullName evidence="6">Putative HTH-type transcriptional regulator YdfH</fullName>
    </submittedName>
</protein>
<evidence type="ECO:0000313" key="6">
    <source>
        <dbReference type="EMBL" id="SOU41391.1"/>
    </source>
</evidence>
<evidence type="ECO:0000256" key="2">
    <source>
        <dbReference type="ARBA" id="ARBA00023125"/>
    </source>
</evidence>
<dbReference type="SUPFAM" id="SSF46785">
    <property type="entry name" value="Winged helix' DNA-binding domain"/>
    <property type="match status" value="1"/>
</dbReference>
<dbReference type="PROSITE" id="PS50949">
    <property type="entry name" value="HTH_GNTR"/>
    <property type="match status" value="1"/>
</dbReference>
<dbReference type="Gene3D" id="1.20.120.530">
    <property type="entry name" value="GntR ligand-binding domain-like"/>
    <property type="match status" value="1"/>
</dbReference>
<accession>A0A2K4XAQ1</accession>
<dbReference type="GO" id="GO:0003677">
    <property type="term" value="F:DNA binding"/>
    <property type="evidence" value="ECO:0007669"/>
    <property type="project" value="UniProtKB-KW"/>
</dbReference>
<proteinExistence type="predicted"/>
<dbReference type="SUPFAM" id="SSF48008">
    <property type="entry name" value="GntR ligand-binding domain-like"/>
    <property type="match status" value="1"/>
</dbReference>
<dbReference type="SMART" id="SM00895">
    <property type="entry name" value="FCD"/>
    <property type="match status" value="1"/>
</dbReference>
<dbReference type="SMART" id="SM00345">
    <property type="entry name" value="HTH_GNTR"/>
    <property type="match status" value="1"/>
</dbReference>
<keyword evidence="3" id="KW-0804">Transcription</keyword>
<dbReference type="CDD" id="cd07377">
    <property type="entry name" value="WHTH_GntR"/>
    <property type="match status" value="1"/>
</dbReference>
<gene>
    <name evidence="6" type="primary">ydfH</name>
    <name evidence="5" type="synonym">vanR</name>
    <name evidence="6" type="ORF">PCAR9_A30571</name>
    <name evidence="5" type="ORF">PCARR_a2285</name>
</gene>
<name>A0A2K4XAQ1_PSEVC</name>
<evidence type="ECO:0000313" key="7">
    <source>
        <dbReference type="Proteomes" id="UP000238288"/>
    </source>
</evidence>
<reference evidence="6 7" key="2">
    <citation type="submission" date="2017-11" db="EMBL/GenBank/DDBJ databases">
        <authorList>
            <person name="Han C.G."/>
        </authorList>
    </citation>
    <scope>NUCLEOTIDE SEQUENCE [LARGE SCALE GENOMIC DNA]</scope>
    <source>
        <strain evidence="7">ATCC 43555</strain>
        <strain evidence="6">ATCC43555</strain>
    </source>
</reference>
<evidence type="ECO:0000313" key="5">
    <source>
        <dbReference type="EMBL" id="MBE0383955.1"/>
    </source>
</evidence>
<dbReference type="InterPro" id="IPR036388">
    <property type="entry name" value="WH-like_DNA-bd_sf"/>
</dbReference>
<dbReference type="PANTHER" id="PTHR43537">
    <property type="entry name" value="TRANSCRIPTIONAL REGULATOR, GNTR FAMILY"/>
    <property type="match status" value="1"/>
</dbReference>
<dbReference type="AlphaFoldDB" id="A0A2K4XAQ1"/>
<dbReference type="Proteomes" id="UP000615003">
    <property type="component" value="Unassembled WGS sequence"/>
</dbReference>
<dbReference type="InterPro" id="IPR036390">
    <property type="entry name" value="WH_DNA-bd_sf"/>
</dbReference>
<dbReference type="PANTHER" id="PTHR43537:SF51">
    <property type="entry name" value="HTH-TYPE TRANSCRIPTIONAL REGULATOR LGOR-RELATED"/>
    <property type="match status" value="1"/>
</dbReference>
<dbReference type="EMBL" id="AQGW01000023">
    <property type="protein sequence ID" value="MBE0383955.1"/>
    <property type="molecule type" value="Genomic_DNA"/>
</dbReference>
<dbReference type="InterPro" id="IPR011711">
    <property type="entry name" value="GntR_C"/>
</dbReference>
<dbReference type="Pfam" id="PF07729">
    <property type="entry name" value="FCD"/>
    <property type="match status" value="1"/>
</dbReference>
<keyword evidence="1" id="KW-0805">Transcription regulation</keyword>
<dbReference type="Gene3D" id="1.10.10.10">
    <property type="entry name" value="Winged helix-like DNA-binding domain superfamily/Winged helix DNA-binding domain"/>
    <property type="match status" value="1"/>
</dbReference>
<dbReference type="GeneID" id="93664073"/>
<dbReference type="EMBL" id="LT965928">
    <property type="protein sequence ID" value="SOU41391.1"/>
    <property type="molecule type" value="Genomic_DNA"/>
</dbReference>
<keyword evidence="8" id="KW-1185">Reference proteome</keyword>
<evidence type="ECO:0000313" key="8">
    <source>
        <dbReference type="Proteomes" id="UP000615003"/>
    </source>
</evidence>
<dbReference type="RefSeq" id="WP_058429819.1">
    <property type="nucleotide sequence ID" value="NZ_AQGW01000023.1"/>
</dbReference>
<keyword evidence="2" id="KW-0238">DNA-binding</keyword>
<feature type="domain" description="HTH gntR-type" evidence="4">
    <location>
        <begin position="2"/>
        <end position="69"/>
    </location>
</feature>
<dbReference type="InterPro" id="IPR008920">
    <property type="entry name" value="TF_FadR/GntR_C"/>
</dbReference>
<organism evidence="6 7">
    <name type="scientific">Pseudoalteromonas carrageenovora IAM 12662</name>
    <dbReference type="NCBI Taxonomy" id="1314868"/>
    <lineage>
        <taxon>Bacteria</taxon>
        <taxon>Pseudomonadati</taxon>
        <taxon>Pseudomonadota</taxon>
        <taxon>Gammaproteobacteria</taxon>
        <taxon>Alteromonadales</taxon>
        <taxon>Pseudoalteromonadaceae</taxon>
        <taxon>Pseudoalteromonas</taxon>
    </lineage>
</organism>
<dbReference type="Proteomes" id="UP000238288">
    <property type="component" value="Chromosome PCAR9a"/>
</dbReference>
<dbReference type="Pfam" id="PF00392">
    <property type="entry name" value="GntR"/>
    <property type="match status" value="1"/>
</dbReference>
<evidence type="ECO:0000259" key="4">
    <source>
        <dbReference type="PROSITE" id="PS50949"/>
    </source>
</evidence>
<dbReference type="GO" id="GO:0003700">
    <property type="term" value="F:DNA-binding transcription factor activity"/>
    <property type="evidence" value="ECO:0007669"/>
    <property type="project" value="InterPro"/>
</dbReference>
<evidence type="ECO:0000256" key="1">
    <source>
        <dbReference type="ARBA" id="ARBA00023015"/>
    </source>
</evidence>
<reference evidence="5 8" key="1">
    <citation type="submission" date="2015-06" db="EMBL/GenBank/DDBJ databases">
        <title>Genome sequence of Pseudoalteromonas carrageenovora.</title>
        <authorList>
            <person name="Xie B.-B."/>
            <person name="Rong J.-C."/>
            <person name="Qin Q.-L."/>
            <person name="Zhang Y.-Z."/>
        </authorList>
    </citation>
    <scope>NUCLEOTIDE SEQUENCE [LARGE SCALE GENOMIC DNA]</scope>
    <source>
        <strain evidence="5 8">IAM 12662</strain>
    </source>
</reference>
<evidence type="ECO:0000256" key="3">
    <source>
        <dbReference type="ARBA" id="ARBA00023163"/>
    </source>
</evidence>
<dbReference type="OrthoDB" id="9799812at2"/>